<proteinExistence type="predicted"/>
<comment type="caution">
    <text evidence="1">The sequence shown here is derived from an EMBL/GenBank/DDBJ whole genome shotgun (WGS) entry which is preliminary data.</text>
</comment>
<evidence type="ECO:0000313" key="2">
    <source>
        <dbReference type="Proteomes" id="UP000748531"/>
    </source>
</evidence>
<gene>
    <name evidence="1" type="ORF">PHET_03526</name>
</gene>
<dbReference type="AlphaFoldDB" id="A0A8J4THF3"/>
<dbReference type="Proteomes" id="UP000748531">
    <property type="component" value="Unassembled WGS sequence"/>
</dbReference>
<dbReference type="EMBL" id="LUCH01001460">
    <property type="protein sequence ID" value="KAF5403032.1"/>
    <property type="molecule type" value="Genomic_DNA"/>
</dbReference>
<name>A0A8J4THF3_9TREM</name>
<accession>A0A8J4THF3</accession>
<organism evidence="1 2">
    <name type="scientific">Paragonimus heterotremus</name>
    <dbReference type="NCBI Taxonomy" id="100268"/>
    <lineage>
        <taxon>Eukaryota</taxon>
        <taxon>Metazoa</taxon>
        <taxon>Spiralia</taxon>
        <taxon>Lophotrochozoa</taxon>
        <taxon>Platyhelminthes</taxon>
        <taxon>Trematoda</taxon>
        <taxon>Digenea</taxon>
        <taxon>Plagiorchiida</taxon>
        <taxon>Troglotremata</taxon>
        <taxon>Troglotrematidae</taxon>
        <taxon>Paragonimus</taxon>
    </lineage>
</organism>
<dbReference type="OrthoDB" id="6630773at2759"/>
<sequence>MKNPDWVDVSPMAELNLQPPAQLNLNEDEGLPERWKMWRLQLQDFRTPARLSSTKKEFQMAMFRHAIGEQAIHCISTFPYELDEDPEDWENVMNKL</sequence>
<keyword evidence="2" id="KW-1185">Reference proteome</keyword>
<reference evidence="1" key="1">
    <citation type="submission" date="2019-05" db="EMBL/GenBank/DDBJ databases">
        <title>Annotation for the trematode Paragonimus heterotremus.</title>
        <authorList>
            <person name="Choi Y.-J."/>
        </authorList>
    </citation>
    <scope>NUCLEOTIDE SEQUENCE</scope>
    <source>
        <strain evidence="1">LC</strain>
    </source>
</reference>
<evidence type="ECO:0000313" key="1">
    <source>
        <dbReference type="EMBL" id="KAF5403032.1"/>
    </source>
</evidence>
<protein>
    <submittedName>
        <fullName evidence="1">Uncharacterized protein</fullName>
    </submittedName>
</protein>